<dbReference type="AlphaFoldDB" id="A0A0B6ZY67"/>
<reference evidence="1" key="1">
    <citation type="submission" date="2014-12" db="EMBL/GenBank/DDBJ databases">
        <title>Insight into the proteome of Arion vulgaris.</title>
        <authorList>
            <person name="Aradska J."/>
            <person name="Bulat T."/>
            <person name="Smidak R."/>
            <person name="Sarate P."/>
            <person name="Gangsoo J."/>
            <person name="Sialana F."/>
            <person name="Bilban M."/>
            <person name="Lubec G."/>
        </authorList>
    </citation>
    <scope>NUCLEOTIDE SEQUENCE</scope>
    <source>
        <tissue evidence="1">Skin</tissue>
    </source>
</reference>
<gene>
    <name evidence="1" type="primary">ORF86955</name>
</gene>
<evidence type="ECO:0000313" key="1">
    <source>
        <dbReference type="EMBL" id="CEK73483.1"/>
    </source>
</evidence>
<accession>A0A0B6ZY67</accession>
<organism evidence="1">
    <name type="scientific">Arion vulgaris</name>
    <dbReference type="NCBI Taxonomy" id="1028688"/>
    <lineage>
        <taxon>Eukaryota</taxon>
        <taxon>Metazoa</taxon>
        <taxon>Spiralia</taxon>
        <taxon>Lophotrochozoa</taxon>
        <taxon>Mollusca</taxon>
        <taxon>Gastropoda</taxon>
        <taxon>Heterobranchia</taxon>
        <taxon>Euthyneura</taxon>
        <taxon>Panpulmonata</taxon>
        <taxon>Eupulmonata</taxon>
        <taxon>Stylommatophora</taxon>
        <taxon>Helicina</taxon>
        <taxon>Arionoidea</taxon>
        <taxon>Arionidae</taxon>
        <taxon>Arion</taxon>
    </lineage>
</organism>
<dbReference type="EMBL" id="HACG01026618">
    <property type="protein sequence ID" value="CEK73483.1"/>
    <property type="molecule type" value="Transcribed_RNA"/>
</dbReference>
<sequence length="64" mass="7730">TQPKTNIRSINVINVRYKHIKVDFQSWYTVFRCVHHNAPVVFPRLSSQIWWQHYTHQPTAVEIL</sequence>
<protein>
    <submittedName>
        <fullName evidence="1">Uncharacterized protein</fullName>
    </submittedName>
</protein>
<feature type="non-terminal residue" evidence="1">
    <location>
        <position position="1"/>
    </location>
</feature>
<proteinExistence type="predicted"/>
<name>A0A0B6ZY67_9EUPU</name>